<organism evidence="1 2">
    <name type="scientific">Clostridium paridis</name>
    <dbReference type="NCBI Taxonomy" id="2803863"/>
    <lineage>
        <taxon>Bacteria</taxon>
        <taxon>Bacillati</taxon>
        <taxon>Bacillota</taxon>
        <taxon>Clostridia</taxon>
        <taxon>Eubacteriales</taxon>
        <taxon>Clostridiaceae</taxon>
        <taxon>Clostridium</taxon>
    </lineage>
</organism>
<protein>
    <submittedName>
        <fullName evidence="1">Uncharacterized protein</fullName>
    </submittedName>
</protein>
<dbReference type="RefSeq" id="WP_202767315.1">
    <property type="nucleotide sequence ID" value="NZ_JAESWA010000022.1"/>
</dbReference>
<reference evidence="1" key="1">
    <citation type="submission" date="2021-01" db="EMBL/GenBank/DDBJ databases">
        <title>Genome public.</title>
        <authorList>
            <person name="Liu C."/>
            <person name="Sun Q."/>
        </authorList>
    </citation>
    <scope>NUCLEOTIDE SEQUENCE</scope>
    <source>
        <strain evidence="1">YIM B02565</strain>
    </source>
</reference>
<dbReference type="EMBL" id="JAESWA010000022">
    <property type="protein sequence ID" value="MBL4931934.1"/>
    <property type="molecule type" value="Genomic_DNA"/>
</dbReference>
<sequence length="71" mass="8318">MNREFIKKIIKAEKLKYEAIKEILPTKVREKVEELENDSVNILKDVAVELLKEEVKETNSKSIKKVNIDFS</sequence>
<comment type="caution">
    <text evidence="1">The sequence shown here is derived from an EMBL/GenBank/DDBJ whole genome shotgun (WGS) entry which is preliminary data.</text>
</comment>
<keyword evidence="2" id="KW-1185">Reference proteome</keyword>
<evidence type="ECO:0000313" key="2">
    <source>
        <dbReference type="Proteomes" id="UP000623681"/>
    </source>
</evidence>
<evidence type="ECO:0000313" key="1">
    <source>
        <dbReference type="EMBL" id="MBL4931934.1"/>
    </source>
</evidence>
<dbReference type="AlphaFoldDB" id="A0A937K4J1"/>
<dbReference type="Proteomes" id="UP000623681">
    <property type="component" value="Unassembled WGS sequence"/>
</dbReference>
<proteinExistence type="predicted"/>
<gene>
    <name evidence="1" type="ORF">JK634_08960</name>
</gene>
<accession>A0A937K4J1</accession>
<name>A0A937K4J1_9CLOT</name>